<evidence type="ECO:0000313" key="1">
    <source>
        <dbReference type="EMBL" id="RDY02618.1"/>
    </source>
</evidence>
<gene>
    <name evidence="1" type="ORF">CR513_13888</name>
</gene>
<feature type="non-terminal residue" evidence="1">
    <location>
        <position position="1"/>
    </location>
</feature>
<keyword evidence="2" id="KW-1185">Reference proteome</keyword>
<comment type="caution">
    <text evidence="1">The sequence shown here is derived from an EMBL/GenBank/DDBJ whole genome shotgun (WGS) entry which is preliminary data.</text>
</comment>
<organism evidence="1 2">
    <name type="scientific">Mucuna pruriens</name>
    <name type="common">Velvet bean</name>
    <name type="synonym">Dolichos pruriens</name>
    <dbReference type="NCBI Taxonomy" id="157652"/>
    <lineage>
        <taxon>Eukaryota</taxon>
        <taxon>Viridiplantae</taxon>
        <taxon>Streptophyta</taxon>
        <taxon>Embryophyta</taxon>
        <taxon>Tracheophyta</taxon>
        <taxon>Spermatophyta</taxon>
        <taxon>Magnoliopsida</taxon>
        <taxon>eudicotyledons</taxon>
        <taxon>Gunneridae</taxon>
        <taxon>Pentapetalae</taxon>
        <taxon>rosids</taxon>
        <taxon>fabids</taxon>
        <taxon>Fabales</taxon>
        <taxon>Fabaceae</taxon>
        <taxon>Papilionoideae</taxon>
        <taxon>50 kb inversion clade</taxon>
        <taxon>NPAAA clade</taxon>
        <taxon>indigoferoid/millettioid clade</taxon>
        <taxon>Phaseoleae</taxon>
        <taxon>Mucuna</taxon>
    </lineage>
</organism>
<name>A0A371HII9_MUCPR</name>
<accession>A0A371HII9</accession>
<dbReference type="Proteomes" id="UP000257109">
    <property type="component" value="Unassembled WGS sequence"/>
</dbReference>
<evidence type="ECO:0000313" key="2">
    <source>
        <dbReference type="Proteomes" id="UP000257109"/>
    </source>
</evidence>
<reference evidence="1" key="1">
    <citation type="submission" date="2018-05" db="EMBL/GenBank/DDBJ databases">
        <title>Draft genome of Mucuna pruriens seed.</title>
        <authorList>
            <person name="Nnadi N.E."/>
            <person name="Vos R."/>
            <person name="Hasami M.H."/>
            <person name="Devisetty U.K."/>
            <person name="Aguiy J.C."/>
        </authorList>
    </citation>
    <scope>NUCLEOTIDE SEQUENCE [LARGE SCALE GENOMIC DNA]</scope>
    <source>
        <strain evidence="1">JCA_2017</strain>
    </source>
</reference>
<dbReference type="AlphaFoldDB" id="A0A371HII9"/>
<sequence>MSLSSRHGCQLMKLFRESYKQFKENFFWVLEGEVGPSVLFDVSGNSFFPLYWSGRLAVLITVSRDDLEDWEYEFVEELTEMAPLSCSKLITDKGYSTRDIAGIRAHAHSSRSTTTAT</sequence>
<protein>
    <submittedName>
        <fullName evidence="1">Uncharacterized protein</fullName>
    </submittedName>
</protein>
<dbReference type="EMBL" id="QJKJ01002495">
    <property type="protein sequence ID" value="RDY02618.1"/>
    <property type="molecule type" value="Genomic_DNA"/>
</dbReference>
<proteinExistence type="predicted"/>